<accession>A0A165YLJ4</accession>
<feature type="region of interest" description="Disordered" evidence="1">
    <location>
        <begin position="56"/>
        <end position="79"/>
    </location>
</feature>
<feature type="signal peptide" evidence="2">
    <location>
        <begin position="1"/>
        <end position="22"/>
    </location>
</feature>
<dbReference type="AlphaFoldDB" id="A0A165YLJ4"/>
<evidence type="ECO:0000256" key="2">
    <source>
        <dbReference type="SAM" id="SignalP"/>
    </source>
</evidence>
<evidence type="ECO:0000313" key="4">
    <source>
        <dbReference type="Proteomes" id="UP000076532"/>
    </source>
</evidence>
<dbReference type="EMBL" id="KV417694">
    <property type="protein sequence ID" value="KZP09690.1"/>
    <property type="molecule type" value="Genomic_DNA"/>
</dbReference>
<name>A0A165YLJ4_9AGAM</name>
<dbReference type="Proteomes" id="UP000076532">
    <property type="component" value="Unassembled WGS sequence"/>
</dbReference>
<keyword evidence="2" id="KW-0732">Signal</keyword>
<gene>
    <name evidence="3" type="ORF">FIBSPDRAFT_231346</name>
</gene>
<keyword evidence="4" id="KW-1185">Reference proteome</keyword>
<evidence type="ECO:0000313" key="3">
    <source>
        <dbReference type="EMBL" id="KZP09690.1"/>
    </source>
</evidence>
<feature type="chain" id="PRO_5007869505" evidence="2">
    <location>
        <begin position="23"/>
        <end position="79"/>
    </location>
</feature>
<protein>
    <submittedName>
        <fullName evidence="3">Uncharacterized protein</fullName>
    </submittedName>
</protein>
<evidence type="ECO:0000256" key="1">
    <source>
        <dbReference type="SAM" id="MobiDB-lite"/>
    </source>
</evidence>
<sequence length="79" mass="8741">MGQVGCILVPIGLFALACTTYASVRGSSQIPMIASIPGRFGAGIYFALTPHSRVPRHRLPPHRRLRHGRQHLSRNIRSQ</sequence>
<dbReference type="OrthoDB" id="3561359at2759"/>
<organism evidence="3 4">
    <name type="scientific">Athelia psychrophila</name>
    <dbReference type="NCBI Taxonomy" id="1759441"/>
    <lineage>
        <taxon>Eukaryota</taxon>
        <taxon>Fungi</taxon>
        <taxon>Dikarya</taxon>
        <taxon>Basidiomycota</taxon>
        <taxon>Agaricomycotina</taxon>
        <taxon>Agaricomycetes</taxon>
        <taxon>Agaricomycetidae</taxon>
        <taxon>Atheliales</taxon>
        <taxon>Atheliaceae</taxon>
        <taxon>Athelia</taxon>
    </lineage>
</organism>
<reference evidence="3 4" key="1">
    <citation type="journal article" date="2016" name="Mol. Biol. Evol.">
        <title>Comparative Genomics of Early-Diverging Mushroom-Forming Fungi Provides Insights into the Origins of Lignocellulose Decay Capabilities.</title>
        <authorList>
            <person name="Nagy L.G."/>
            <person name="Riley R."/>
            <person name="Tritt A."/>
            <person name="Adam C."/>
            <person name="Daum C."/>
            <person name="Floudas D."/>
            <person name="Sun H."/>
            <person name="Yadav J.S."/>
            <person name="Pangilinan J."/>
            <person name="Larsson K.H."/>
            <person name="Matsuura K."/>
            <person name="Barry K."/>
            <person name="Labutti K."/>
            <person name="Kuo R."/>
            <person name="Ohm R.A."/>
            <person name="Bhattacharya S.S."/>
            <person name="Shirouzu T."/>
            <person name="Yoshinaga Y."/>
            <person name="Martin F.M."/>
            <person name="Grigoriev I.V."/>
            <person name="Hibbett D.S."/>
        </authorList>
    </citation>
    <scope>NUCLEOTIDE SEQUENCE [LARGE SCALE GENOMIC DNA]</scope>
    <source>
        <strain evidence="3 4">CBS 109695</strain>
    </source>
</reference>
<proteinExistence type="predicted"/>